<reference evidence="1 2" key="1">
    <citation type="journal article" date="2013" name="BMC Genomics">
        <title>The miniature genome of a carnivorous plant Genlisea aurea contains a low number of genes and short non-coding sequences.</title>
        <authorList>
            <person name="Leushkin E.V."/>
            <person name="Sutormin R.A."/>
            <person name="Nabieva E.R."/>
            <person name="Penin A.A."/>
            <person name="Kondrashov A.S."/>
            <person name="Logacheva M.D."/>
        </authorList>
    </citation>
    <scope>NUCLEOTIDE SEQUENCE [LARGE SCALE GENOMIC DNA]</scope>
</reference>
<organism evidence="1 2">
    <name type="scientific">Genlisea aurea</name>
    <dbReference type="NCBI Taxonomy" id="192259"/>
    <lineage>
        <taxon>Eukaryota</taxon>
        <taxon>Viridiplantae</taxon>
        <taxon>Streptophyta</taxon>
        <taxon>Embryophyta</taxon>
        <taxon>Tracheophyta</taxon>
        <taxon>Spermatophyta</taxon>
        <taxon>Magnoliopsida</taxon>
        <taxon>eudicotyledons</taxon>
        <taxon>Gunneridae</taxon>
        <taxon>Pentapetalae</taxon>
        <taxon>asterids</taxon>
        <taxon>lamiids</taxon>
        <taxon>Lamiales</taxon>
        <taxon>Lentibulariaceae</taxon>
        <taxon>Genlisea</taxon>
    </lineage>
</organism>
<evidence type="ECO:0000313" key="2">
    <source>
        <dbReference type="Proteomes" id="UP000015453"/>
    </source>
</evidence>
<dbReference type="Proteomes" id="UP000015453">
    <property type="component" value="Unassembled WGS sequence"/>
</dbReference>
<dbReference type="AlphaFoldDB" id="S8CP85"/>
<protein>
    <submittedName>
        <fullName evidence="1">Uncharacterized protein</fullName>
    </submittedName>
</protein>
<evidence type="ECO:0000313" key="1">
    <source>
        <dbReference type="EMBL" id="EPS68964.1"/>
    </source>
</evidence>
<name>S8CP85_9LAMI</name>
<comment type="caution">
    <text evidence="1">The sequence shown here is derived from an EMBL/GenBank/DDBJ whole genome shotgun (WGS) entry which is preliminary data.</text>
</comment>
<dbReference type="EMBL" id="AUSU01002347">
    <property type="protein sequence ID" value="EPS68964.1"/>
    <property type="molecule type" value="Genomic_DNA"/>
</dbReference>
<proteinExistence type="predicted"/>
<keyword evidence="2" id="KW-1185">Reference proteome</keyword>
<gene>
    <name evidence="1" type="ORF">M569_05804</name>
</gene>
<sequence>MNSSDCAAIAPEIDSRSSREARVEKPTRFAVQLNPKMIKLQLAPQSGAAAFLGFQECGKCENLLCSVTGGSGSDAAATAPSGAADVWDGLLTWIGSSLSNAGRVYRLVALDPLFPPVSNLCFLPVIAKQAQTV</sequence>
<accession>S8CP85</accession>